<dbReference type="Proteomes" id="UP000465306">
    <property type="component" value="Unassembled WGS sequence"/>
</dbReference>
<feature type="domain" description="Ammonium transporter AmtB-like" evidence="11">
    <location>
        <begin position="228"/>
        <end position="402"/>
    </location>
</feature>
<comment type="caution">
    <text evidence="12">The sequence shown here is derived from an EMBL/GenBank/DDBJ whole genome shotgun (WGS) entry which is preliminary data.</text>
</comment>
<proteinExistence type="inferred from homology"/>
<evidence type="ECO:0000256" key="3">
    <source>
        <dbReference type="ARBA" id="ARBA00022448"/>
    </source>
</evidence>
<feature type="domain" description="Ammonium transporter AmtB-like" evidence="11">
    <location>
        <begin position="10"/>
        <end position="146"/>
    </location>
</feature>
<feature type="transmembrane region" description="Helical" evidence="10">
    <location>
        <begin position="125"/>
        <end position="146"/>
    </location>
</feature>
<evidence type="ECO:0000256" key="2">
    <source>
        <dbReference type="ARBA" id="ARBA00005887"/>
    </source>
</evidence>
<evidence type="ECO:0000256" key="9">
    <source>
        <dbReference type="SAM" id="MobiDB-lite"/>
    </source>
</evidence>
<gene>
    <name evidence="12" type="primary">amt_1</name>
    <name evidence="12" type="ORF">MKUB_00030</name>
</gene>
<dbReference type="InterPro" id="IPR024041">
    <property type="entry name" value="NH4_transpt_AmtB-like_dom"/>
</dbReference>
<accession>A0ABQ1BFJ8</accession>
<evidence type="ECO:0000256" key="1">
    <source>
        <dbReference type="ARBA" id="ARBA00004141"/>
    </source>
</evidence>
<dbReference type="Pfam" id="PF00909">
    <property type="entry name" value="Ammonium_transp"/>
    <property type="match status" value="2"/>
</dbReference>
<feature type="region of interest" description="Disordered" evidence="9">
    <location>
        <begin position="402"/>
        <end position="433"/>
    </location>
</feature>
<keyword evidence="7" id="KW-0924">Ammonia transport</keyword>
<feature type="transmembrane region" description="Helical" evidence="10">
    <location>
        <begin position="97"/>
        <end position="118"/>
    </location>
</feature>
<feature type="transmembrane region" description="Helical" evidence="10">
    <location>
        <begin position="280"/>
        <end position="299"/>
    </location>
</feature>
<feature type="transmembrane region" description="Helical" evidence="10">
    <location>
        <begin position="41"/>
        <end position="64"/>
    </location>
</feature>
<keyword evidence="5 10" id="KW-1133">Transmembrane helix</keyword>
<feature type="transmembrane region" description="Helical" evidence="10">
    <location>
        <begin position="311"/>
        <end position="334"/>
    </location>
</feature>
<keyword evidence="4 10" id="KW-0812">Transmembrane</keyword>
<dbReference type="Gene3D" id="1.10.3430.10">
    <property type="entry name" value="Ammonium transporter AmtB like domains"/>
    <property type="match status" value="2"/>
</dbReference>
<comment type="subcellular location">
    <subcellularLocation>
        <location evidence="1">Membrane</location>
        <topology evidence="1">Multi-pass membrane protein</topology>
    </subcellularLocation>
</comment>
<keyword evidence="13" id="KW-1185">Reference proteome</keyword>
<evidence type="ECO:0000313" key="13">
    <source>
        <dbReference type="Proteomes" id="UP000465306"/>
    </source>
</evidence>
<sequence length="433" mass="44974">MNIDPAATGWLLASTALVLLMTPGLAIFYGGMVRTSGVLNMIMMSFISIPLVTVAWLLVGYSLAFSDGGAGGFLGGLAHAGMQGIGPETAHGAVPELLFATFQLSFAIITAALVSGAIADRAKFAAWMVFVPLWSVAVYCVVAHWFGRPAVGWPRWGARLRGWAGRRNRLGFLGAGVGAGAGPAHRVQSGGDAPAQPAVRAPWCGAAVVRMVRVQCRIGVGGQRFSVRNILNTLVAGCLGMLGWLSVEQIRDGKPTTFGAASGVVAGLVAITPSCGTVNTFAAVIGLAAGIVCSFAIALKFRLNYDDSLDVVGVHFVGGVVGVLLIGLLATAVMTHGPRGLLYGGGPGQLGKQALAMVVVGLYAFAVSYGLAALIDRLMGFRLSAEDEVSGVDLTQHAETAYPEGVYGHQAPRRLSTGERDDGRPRPDDDEDR</sequence>
<protein>
    <recommendedName>
        <fullName evidence="8">Ammonium transporter</fullName>
    </recommendedName>
</protein>
<evidence type="ECO:0000256" key="10">
    <source>
        <dbReference type="SAM" id="Phobius"/>
    </source>
</evidence>
<evidence type="ECO:0000313" key="12">
    <source>
        <dbReference type="EMBL" id="GFG62513.1"/>
    </source>
</evidence>
<evidence type="ECO:0000256" key="5">
    <source>
        <dbReference type="ARBA" id="ARBA00022989"/>
    </source>
</evidence>
<organism evidence="12 13">
    <name type="scientific">Mycobacterium kubicae</name>
    <dbReference type="NCBI Taxonomy" id="120959"/>
    <lineage>
        <taxon>Bacteria</taxon>
        <taxon>Bacillati</taxon>
        <taxon>Actinomycetota</taxon>
        <taxon>Actinomycetes</taxon>
        <taxon>Mycobacteriales</taxon>
        <taxon>Mycobacteriaceae</taxon>
        <taxon>Mycobacterium</taxon>
        <taxon>Mycobacterium simiae complex</taxon>
    </lineage>
</organism>
<evidence type="ECO:0000256" key="7">
    <source>
        <dbReference type="ARBA" id="ARBA00023177"/>
    </source>
</evidence>
<dbReference type="InterPro" id="IPR029020">
    <property type="entry name" value="Ammonium/urea_transptr"/>
</dbReference>
<dbReference type="PANTHER" id="PTHR43029">
    <property type="entry name" value="AMMONIUM TRANSPORTER MEP2"/>
    <property type="match status" value="1"/>
</dbReference>
<dbReference type="PANTHER" id="PTHR43029:SF10">
    <property type="entry name" value="AMMONIUM TRANSPORTER MEP2"/>
    <property type="match status" value="1"/>
</dbReference>
<feature type="compositionally biased region" description="Basic and acidic residues" evidence="9">
    <location>
        <begin position="416"/>
        <end position="427"/>
    </location>
</feature>
<evidence type="ECO:0000256" key="4">
    <source>
        <dbReference type="ARBA" id="ARBA00022692"/>
    </source>
</evidence>
<evidence type="ECO:0000256" key="6">
    <source>
        <dbReference type="ARBA" id="ARBA00023136"/>
    </source>
</evidence>
<dbReference type="EMBL" id="BLKU01000001">
    <property type="protein sequence ID" value="GFG62513.1"/>
    <property type="molecule type" value="Genomic_DNA"/>
</dbReference>
<name>A0ABQ1BFJ8_9MYCO</name>
<dbReference type="InterPro" id="IPR001905">
    <property type="entry name" value="Ammonium_transpt"/>
</dbReference>
<evidence type="ECO:0000259" key="11">
    <source>
        <dbReference type="Pfam" id="PF00909"/>
    </source>
</evidence>
<dbReference type="SUPFAM" id="SSF111352">
    <property type="entry name" value="Ammonium transporter"/>
    <property type="match status" value="1"/>
</dbReference>
<feature type="transmembrane region" description="Helical" evidence="10">
    <location>
        <begin position="6"/>
        <end position="29"/>
    </location>
</feature>
<keyword evidence="6 10" id="KW-0472">Membrane</keyword>
<feature type="transmembrane region" description="Helical" evidence="10">
    <location>
        <begin position="354"/>
        <end position="375"/>
    </location>
</feature>
<evidence type="ECO:0000256" key="8">
    <source>
        <dbReference type="ARBA" id="ARBA00050025"/>
    </source>
</evidence>
<comment type="similarity">
    <text evidence="2">Belongs to the ammonia transporter channel (TC 1.A.11.2) family.</text>
</comment>
<reference evidence="12 13" key="1">
    <citation type="journal article" date="2019" name="Emerg. Microbes Infect.">
        <title>Comprehensive subspecies identification of 175 nontuberculous mycobacteria species based on 7547 genomic profiles.</title>
        <authorList>
            <person name="Matsumoto Y."/>
            <person name="Kinjo T."/>
            <person name="Motooka D."/>
            <person name="Nabeya D."/>
            <person name="Jung N."/>
            <person name="Uechi K."/>
            <person name="Horii T."/>
            <person name="Iida T."/>
            <person name="Fujita J."/>
            <person name="Nakamura S."/>
        </authorList>
    </citation>
    <scope>NUCLEOTIDE SEQUENCE [LARGE SCALE GENOMIC DNA]</scope>
    <source>
        <strain evidence="12 13">JCM 13573</strain>
    </source>
</reference>
<keyword evidence="3" id="KW-0813">Transport</keyword>